<feature type="region of interest" description="Disordered" evidence="1">
    <location>
        <begin position="22"/>
        <end position="64"/>
    </location>
</feature>
<keyword evidence="3" id="KW-1185">Reference proteome</keyword>
<reference evidence="2 3" key="1">
    <citation type="journal article" date="2023" name="Microbiol. Spectr.">
        <title>Synergy between Genome Mining, Metabolomics, and Bioinformatics Uncovers Antibacterial Chlorinated Carbazole Alkaloids and Their Biosynthetic Gene Cluster from Streptomyces tubbatahanensis sp. nov., a Novel Actinomycete Isolated from Sulu Sea, Philippines.</title>
        <authorList>
            <person name="Tenebro C.P."/>
            <person name="Trono D.J.V.L."/>
            <person name="Balida L.A.P."/>
            <person name="Bayog L.K.A."/>
            <person name="Bruna J.R."/>
            <person name="Sabido E.M."/>
            <person name="Caspe D.P.C."/>
            <person name="de Los Santos E.L.C."/>
            <person name="Saludes J.P."/>
            <person name="Dalisay D.S."/>
        </authorList>
    </citation>
    <scope>NUCLEOTIDE SEQUENCE [LARGE SCALE GENOMIC DNA]</scope>
    <source>
        <strain evidence="2 3">DSD3025</strain>
    </source>
</reference>
<dbReference type="EMBL" id="CP093846">
    <property type="protein sequence ID" value="UNS98369.1"/>
    <property type="molecule type" value="Genomic_DNA"/>
</dbReference>
<feature type="compositionally biased region" description="Basic and acidic residues" evidence="1">
    <location>
        <begin position="28"/>
        <end position="58"/>
    </location>
</feature>
<dbReference type="RefSeq" id="WP_242753280.1">
    <property type="nucleotide sequence ID" value="NZ_CP093846.1"/>
</dbReference>
<evidence type="ECO:0000256" key="1">
    <source>
        <dbReference type="SAM" id="MobiDB-lite"/>
    </source>
</evidence>
<accession>A0ABY3XV62</accession>
<protein>
    <recommendedName>
        <fullName evidence="4">Lipoprotein</fullName>
    </recommendedName>
</protein>
<gene>
    <name evidence="2" type="ORF">MMF93_19360</name>
</gene>
<name>A0ABY3XV62_9ACTN</name>
<feature type="compositionally biased region" description="Basic and acidic residues" evidence="1">
    <location>
        <begin position="155"/>
        <end position="203"/>
    </location>
</feature>
<evidence type="ECO:0000313" key="2">
    <source>
        <dbReference type="EMBL" id="UNS98369.1"/>
    </source>
</evidence>
<feature type="region of interest" description="Disordered" evidence="1">
    <location>
        <begin position="140"/>
        <end position="203"/>
    </location>
</feature>
<proteinExistence type="predicted"/>
<dbReference type="PROSITE" id="PS51257">
    <property type="entry name" value="PROKAR_LIPOPROTEIN"/>
    <property type="match status" value="1"/>
</dbReference>
<evidence type="ECO:0000313" key="3">
    <source>
        <dbReference type="Proteomes" id="UP001202244"/>
    </source>
</evidence>
<dbReference type="Proteomes" id="UP001202244">
    <property type="component" value="Chromosome"/>
</dbReference>
<organism evidence="2 3">
    <name type="scientific">Streptomyces tubbatahanensis</name>
    <dbReference type="NCBI Taxonomy" id="2923272"/>
    <lineage>
        <taxon>Bacteria</taxon>
        <taxon>Bacillati</taxon>
        <taxon>Actinomycetota</taxon>
        <taxon>Actinomycetes</taxon>
        <taxon>Kitasatosporales</taxon>
        <taxon>Streptomycetaceae</taxon>
        <taxon>Streptomyces</taxon>
    </lineage>
</organism>
<evidence type="ECO:0008006" key="4">
    <source>
        <dbReference type="Google" id="ProtNLM"/>
    </source>
</evidence>
<sequence>MRTSARRTGAVAAAAAAALLVGGCGSGDDGKGDDGGKAKGDEKKSAAPAPDKSEKPAGEGRLPGVWTADAEGQKLTLTVVDDAASLLRGKDKKVCTGRVMAAGAEKSLVLKCPAGVGEERATGKVSSVTADSLKVTWNGGATDTYARAANAPAKLPKDPDELGDLPDKLPENLPDKLDDVTEQPHEKTEGSGSDRKVREYPGG</sequence>